<evidence type="ECO:0000313" key="1">
    <source>
        <dbReference type="EMBL" id="KAK3759146.1"/>
    </source>
</evidence>
<protein>
    <submittedName>
        <fullName evidence="1">Uncharacterized protein</fullName>
    </submittedName>
</protein>
<gene>
    <name evidence="1" type="ORF">RRG08_033391</name>
</gene>
<evidence type="ECO:0000313" key="2">
    <source>
        <dbReference type="Proteomes" id="UP001283361"/>
    </source>
</evidence>
<dbReference type="EMBL" id="JAWDGP010005163">
    <property type="protein sequence ID" value="KAK3759146.1"/>
    <property type="molecule type" value="Genomic_DNA"/>
</dbReference>
<reference evidence="1" key="1">
    <citation type="journal article" date="2023" name="G3 (Bethesda)">
        <title>A reference genome for the long-term kleptoplast-retaining sea slug Elysia crispata morphotype clarki.</title>
        <authorList>
            <person name="Eastman K.E."/>
            <person name="Pendleton A.L."/>
            <person name="Shaikh M.A."/>
            <person name="Suttiyut T."/>
            <person name="Ogas R."/>
            <person name="Tomko P."/>
            <person name="Gavelis G."/>
            <person name="Widhalm J.R."/>
            <person name="Wisecaver J.H."/>
        </authorList>
    </citation>
    <scope>NUCLEOTIDE SEQUENCE</scope>
    <source>
        <strain evidence="1">ECLA1</strain>
    </source>
</reference>
<proteinExistence type="predicted"/>
<comment type="caution">
    <text evidence="1">The sequence shown here is derived from an EMBL/GenBank/DDBJ whole genome shotgun (WGS) entry which is preliminary data.</text>
</comment>
<keyword evidence="2" id="KW-1185">Reference proteome</keyword>
<dbReference type="AlphaFoldDB" id="A0AAE0YZ32"/>
<accession>A0AAE0YZ32</accession>
<sequence length="74" mass="8241">MHRSQDLGIEKRKEKNSFLLENRPGSRSLLQFCNKIAPIPWSEASVRTMNGAFISGVIKTGSEAKMGDTVLKAY</sequence>
<name>A0AAE0YZ32_9GAST</name>
<organism evidence="1 2">
    <name type="scientific">Elysia crispata</name>
    <name type="common">lettuce slug</name>
    <dbReference type="NCBI Taxonomy" id="231223"/>
    <lineage>
        <taxon>Eukaryota</taxon>
        <taxon>Metazoa</taxon>
        <taxon>Spiralia</taxon>
        <taxon>Lophotrochozoa</taxon>
        <taxon>Mollusca</taxon>
        <taxon>Gastropoda</taxon>
        <taxon>Heterobranchia</taxon>
        <taxon>Euthyneura</taxon>
        <taxon>Panpulmonata</taxon>
        <taxon>Sacoglossa</taxon>
        <taxon>Placobranchoidea</taxon>
        <taxon>Plakobranchidae</taxon>
        <taxon>Elysia</taxon>
    </lineage>
</organism>
<dbReference type="Proteomes" id="UP001283361">
    <property type="component" value="Unassembled WGS sequence"/>
</dbReference>